<keyword evidence="2" id="KW-0472">Membrane</keyword>
<keyword evidence="4" id="KW-1185">Reference proteome</keyword>
<dbReference type="EMBL" id="CP137080">
    <property type="protein sequence ID" value="WOQ70626.1"/>
    <property type="molecule type" value="Genomic_DNA"/>
</dbReference>
<feature type="transmembrane region" description="Helical" evidence="2">
    <location>
        <begin position="378"/>
        <end position="402"/>
    </location>
</feature>
<feature type="region of interest" description="Disordered" evidence="1">
    <location>
        <begin position="1"/>
        <end position="244"/>
    </location>
</feature>
<dbReference type="AlphaFoldDB" id="A0AAU0MIY4"/>
<sequence>MSTPEQPLTRKQLRELQRTGSVPVQDDAHEEDDVAPAPTPAVPLPRAAVPAAAPPAPRADAEVDLGVAPLTRRQAREQERIRTASIPVITPEQAASRPAHEAPVEDAAVEDAAVEDAAVEDAAVEDAEETAAEETAADETAADETADDQSVEELPGETDAQADADDDSSETGDRVAEDEERESDDAESAVEASPISAAEAASVGTETSEPVPATTAGGERTATDEASADTSAETEGEHRETPTVGPQFGAELLAAEESSITLPPSFDEVVARSSSTGALATPSALILSQTPAAPSLSGPVNATGEVIITGSYHLPEGLGSRGSDPRSTDGKDVDAVLVDGELPASSSPTPIAASAAVSTVRGTGEIIRPPAPEKGSKLLFALAITAGVLALALVGVLIVAVVNGVF</sequence>
<accession>A0AAU0MIY4</accession>
<organism evidence="3 4">
    <name type="scientific">Microbacterium limosum</name>
    <dbReference type="NCBI Taxonomy" id="3079935"/>
    <lineage>
        <taxon>Bacteria</taxon>
        <taxon>Bacillati</taxon>
        <taxon>Actinomycetota</taxon>
        <taxon>Actinomycetes</taxon>
        <taxon>Micrococcales</taxon>
        <taxon>Microbacteriaceae</taxon>
        <taxon>Microbacterium</taxon>
    </lineage>
</organism>
<feature type="compositionally biased region" description="Low complexity" evidence="1">
    <location>
        <begin position="224"/>
        <end position="233"/>
    </location>
</feature>
<keyword evidence="2" id="KW-1133">Transmembrane helix</keyword>
<evidence type="ECO:0000256" key="2">
    <source>
        <dbReference type="SAM" id="Phobius"/>
    </source>
</evidence>
<keyword evidence="2" id="KW-0812">Transmembrane</keyword>
<name>A0AAU0MIY4_9MICO</name>
<dbReference type="KEGG" id="mliy:RYJ27_05340"/>
<dbReference type="RefSeq" id="WP_330171706.1">
    <property type="nucleotide sequence ID" value="NZ_CP137080.1"/>
</dbReference>
<evidence type="ECO:0000313" key="4">
    <source>
        <dbReference type="Proteomes" id="UP001329313"/>
    </source>
</evidence>
<evidence type="ECO:0000313" key="3">
    <source>
        <dbReference type="EMBL" id="WOQ70626.1"/>
    </source>
</evidence>
<dbReference type="Proteomes" id="UP001329313">
    <property type="component" value="Chromosome"/>
</dbReference>
<gene>
    <name evidence="3" type="ORF">RYJ27_05340</name>
</gene>
<reference evidence="3 4" key="1">
    <citation type="submission" date="2023-10" db="EMBL/GenBank/DDBJ databases">
        <title>Y20.</title>
        <authorList>
            <person name="Zhang G."/>
            <person name="Ding Y."/>
        </authorList>
    </citation>
    <scope>NUCLEOTIDE SEQUENCE [LARGE SCALE GENOMIC DNA]</scope>
    <source>
        <strain evidence="3 4">Y20</strain>
    </source>
</reference>
<feature type="compositionally biased region" description="Acidic residues" evidence="1">
    <location>
        <begin position="107"/>
        <end position="188"/>
    </location>
</feature>
<proteinExistence type="predicted"/>
<feature type="compositionally biased region" description="Low complexity" evidence="1">
    <location>
        <begin position="189"/>
        <end position="202"/>
    </location>
</feature>
<evidence type="ECO:0000256" key="1">
    <source>
        <dbReference type="SAM" id="MobiDB-lite"/>
    </source>
</evidence>
<protein>
    <submittedName>
        <fullName evidence="3">Uncharacterized protein</fullName>
    </submittedName>
</protein>